<dbReference type="SUPFAM" id="SSF53448">
    <property type="entry name" value="Nucleotide-diphospho-sugar transferases"/>
    <property type="match status" value="1"/>
</dbReference>
<dbReference type="OrthoDB" id="9806525at2"/>
<dbReference type="PANTHER" id="PTHR48090:SF7">
    <property type="entry name" value="RFBJ PROTEIN"/>
    <property type="match status" value="1"/>
</dbReference>
<dbReference type="EMBL" id="OMOD01000121">
    <property type="protein sequence ID" value="SPF39652.1"/>
    <property type="molecule type" value="Genomic_DNA"/>
</dbReference>
<dbReference type="InterPro" id="IPR001173">
    <property type="entry name" value="Glyco_trans_2-like"/>
</dbReference>
<dbReference type="Pfam" id="PF00535">
    <property type="entry name" value="Glycos_transf_2"/>
    <property type="match status" value="1"/>
</dbReference>
<evidence type="ECO:0000259" key="1">
    <source>
        <dbReference type="Pfam" id="PF00535"/>
    </source>
</evidence>
<dbReference type="InterPro" id="IPR050256">
    <property type="entry name" value="Glycosyltransferase_2"/>
</dbReference>
<dbReference type="InterPro" id="IPR029044">
    <property type="entry name" value="Nucleotide-diphossugar_trans"/>
</dbReference>
<dbReference type="GO" id="GO:0016740">
    <property type="term" value="F:transferase activity"/>
    <property type="evidence" value="ECO:0007669"/>
    <property type="project" value="UniProtKB-KW"/>
</dbReference>
<accession>A0A2U3KJ13</accession>
<dbReference type="CDD" id="cd04179">
    <property type="entry name" value="DPM_DPG-synthase_like"/>
    <property type="match status" value="1"/>
</dbReference>
<protein>
    <submittedName>
        <fullName evidence="2">Putative glycosyltransferase</fullName>
    </submittedName>
</protein>
<gene>
    <name evidence="2" type="ORF">SBA1_290014</name>
</gene>
<proteinExistence type="predicted"/>
<reference evidence="3" key="1">
    <citation type="submission" date="2018-02" db="EMBL/GenBank/DDBJ databases">
        <authorList>
            <person name="Hausmann B."/>
        </authorList>
    </citation>
    <scope>NUCLEOTIDE SEQUENCE [LARGE SCALE GENOMIC DNA]</scope>
    <source>
        <strain evidence="3">Peat soil MAG SbA1</strain>
    </source>
</reference>
<evidence type="ECO:0000313" key="2">
    <source>
        <dbReference type="EMBL" id="SPF39652.1"/>
    </source>
</evidence>
<dbReference type="PANTHER" id="PTHR48090">
    <property type="entry name" value="UNDECAPRENYL-PHOSPHATE 4-DEOXY-4-FORMAMIDO-L-ARABINOSE TRANSFERASE-RELATED"/>
    <property type="match status" value="1"/>
</dbReference>
<sequence length="268" mass="30263">MMNGKRIAVVMPAYNAEKTLRATVEELPELVDIRILVDDHSHDNTVALARELGLQTFQHDRNYGYGRNQMTCYREALAAGADVVIMVHPDYQYTPLLITAMASMVAYGVYDVVLGSRIIGGRSLRGGMPRYKYIANRLLTAFENLLLRVRLSEYHTGYRAFSRKVLTELPLLENSDDFVFDNQMLAQCVHFGFLIGEVSCPTKYFGEASSINFRRSVIYGFGVLATSLQFFLQRAGLVNLARFSAQGRKLEAGYGDYYVRDREPARPA</sequence>
<dbReference type="Gene3D" id="3.90.550.10">
    <property type="entry name" value="Spore Coat Polysaccharide Biosynthesis Protein SpsA, Chain A"/>
    <property type="match status" value="1"/>
</dbReference>
<keyword evidence="2" id="KW-0808">Transferase</keyword>
<organism evidence="2 3">
    <name type="scientific">Candidatus Sulfotelmatobacter kueseliae</name>
    <dbReference type="NCBI Taxonomy" id="2042962"/>
    <lineage>
        <taxon>Bacteria</taxon>
        <taxon>Pseudomonadati</taxon>
        <taxon>Acidobacteriota</taxon>
        <taxon>Terriglobia</taxon>
        <taxon>Terriglobales</taxon>
        <taxon>Candidatus Korobacteraceae</taxon>
        <taxon>Candidatus Sulfotelmatobacter</taxon>
    </lineage>
</organism>
<dbReference type="AlphaFoldDB" id="A0A2U3KJ13"/>
<name>A0A2U3KJ13_9BACT</name>
<feature type="domain" description="Glycosyltransferase 2-like" evidence="1">
    <location>
        <begin position="9"/>
        <end position="168"/>
    </location>
</feature>
<dbReference type="Proteomes" id="UP000238701">
    <property type="component" value="Unassembled WGS sequence"/>
</dbReference>
<evidence type="ECO:0000313" key="3">
    <source>
        <dbReference type="Proteomes" id="UP000238701"/>
    </source>
</evidence>